<evidence type="ECO:0000256" key="1">
    <source>
        <dbReference type="SAM" id="SignalP"/>
    </source>
</evidence>
<gene>
    <name evidence="2" type="ORF">SAMN05446927_4692</name>
</gene>
<accession>A0A7Z7IA30</accession>
<keyword evidence="3" id="KW-1185">Reference proteome</keyword>
<dbReference type="AlphaFoldDB" id="A0A7Z7IA30"/>
<evidence type="ECO:0000313" key="3">
    <source>
        <dbReference type="Proteomes" id="UP000219522"/>
    </source>
</evidence>
<dbReference type="Pfam" id="PF11005">
    <property type="entry name" value="DUF2844"/>
    <property type="match status" value="1"/>
</dbReference>
<keyword evidence="1" id="KW-0732">Signal</keyword>
<comment type="caution">
    <text evidence="2">The sequence shown here is derived from an EMBL/GenBank/DDBJ whole genome shotgun (WGS) entry which is preliminary data.</text>
</comment>
<feature type="signal peptide" evidence="1">
    <location>
        <begin position="1"/>
        <end position="29"/>
    </location>
</feature>
<sequence>MTTSRFRTPYYSIVAAIACSTMTGAPAHAQLGSTIDTNSGSSSARVMQHAKGGQLSFNETTDSNGITVRQYVDSAGAVYAVTWRGAAMPDLQTLLGGHFAKYRSAAAAGSPINHGLHASLVSKDDLMVESAVRLRQFVGRAWLDSARPAGVTAADIE</sequence>
<dbReference type="Proteomes" id="UP000219522">
    <property type="component" value="Unassembled WGS sequence"/>
</dbReference>
<dbReference type="PROSITE" id="PS51257">
    <property type="entry name" value="PROKAR_LIPOPROTEIN"/>
    <property type="match status" value="1"/>
</dbReference>
<feature type="chain" id="PRO_5031101942" description="DUF2844 domain-containing protein" evidence="1">
    <location>
        <begin position="30"/>
        <end position="157"/>
    </location>
</feature>
<dbReference type="EMBL" id="OCSU01000002">
    <property type="protein sequence ID" value="SOE81410.1"/>
    <property type="molecule type" value="Genomic_DNA"/>
</dbReference>
<evidence type="ECO:0008006" key="4">
    <source>
        <dbReference type="Google" id="ProtNLM"/>
    </source>
</evidence>
<evidence type="ECO:0000313" key="2">
    <source>
        <dbReference type="EMBL" id="SOE81410.1"/>
    </source>
</evidence>
<proteinExistence type="predicted"/>
<reference evidence="2 3" key="1">
    <citation type="submission" date="2017-09" db="EMBL/GenBank/DDBJ databases">
        <authorList>
            <person name="Varghese N."/>
            <person name="Submissions S."/>
        </authorList>
    </citation>
    <scope>NUCLEOTIDE SEQUENCE [LARGE SCALE GENOMIC DNA]</scope>
    <source>
        <strain evidence="2 3">OK806</strain>
    </source>
</reference>
<dbReference type="InterPro" id="IPR021267">
    <property type="entry name" value="DUF2844"/>
</dbReference>
<organism evidence="2 3">
    <name type="scientific">Caballeronia arationis</name>
    <dbReference type="NCBI Taxonomy" id="1777142"/>
    <lineage>
        <taxon>Bacteria</taxon>
        <taxon>Pseudomonadati</taxon>
        <taxon>Pseudomonadota</taxon>
        <taxon>Betaproteobacteria</taxon>
        <taxon>Burkholderiales</taxon>
        <taxon>Burkholderiaceae</taxon>
        <taxon>Caballeronia</taxon>
    </lineage>
</organism>
<protein>
    <recommendedName>
        <fullName evidence="4">DUF2844 domain-containing protein</fullName>
    </recommendedName>
</protein>
<name>A0A7Z7IA30_9BURK</name>